<evidence type="ECO:0000256" key="5">
    <source>
        <dbReference type="SAM" id="Phobius"/>
    </source>
</evidence>
<dbReference type="Pfam" id="PF02656">
    <property type="entry name" value="DUF202"/>
    <property type="match status" value="1"/>
</dbReference>
<dbReference type="GO" id="GO:0012505">
    <property type="term" value="C:endomembrane system"/>
    <property type="evidence" value="ECO:0007669"/>
    <property type="project" value="UniProtKB-SubCell"/>
</dbReference>
<feature type="transmembrane region" description="Helical" evidence="5">
    <location>
        <begin position="21"/>
        <end position="41"/>
    </location>
</feature>
<evidence type="ECO:0000256" key="3">
    <source>
        <dbReference type="ARBA" id="ARBA00022989"/>
    </source>
</evidence>
<keyword evidence="4 5" id="KW-0472">Membrane</keyword>
<dbReference type="AlphaFoldDB" id="H5TGG4"/>
<comment type="subcellular location">
    <subcellularLocation>
        <location evidence="1">Endomembrane system</location>
        <topology evidence="1">Multi-pass membrane protein</topology>
    </subcellularLocation>
</comment>
<dbReference type="InterPro" id="IPR003807">
    <property type="entry name" value="DUF202"/>
</dbReference>
<organism evidence="7 8">
    <name type="scientific">Gordonia otitidis (strain DSM 44809 / CCUG 52243 / JCM 12355 / NBRC 100426 / IFM 10032)</name>
    <dbReference type="NCBI Taxonomy" id="1108044"/>
    <lineage>
        <taxon>Bacteria</taxon>
        <taxon>Bacillati</taxon>
        <taxon>Actinomycetota</taxon>
        <taxon>Actinomycetes</taxon>
        <taxon>Mycobacteriales</taxon>
        <taxon>Gordoniaceae</taxon>
        <taxon>Gordonia</taxon>
    </lineage>
</organism>
<reference evidence="7" key="1">
    <citation type="submission" date="2012-02" db="EMBL/GenBank/DDBJ databases">
        <title>Whole genome shotgun sequence of Gordonia otitidis NBRC 100426.</title>
        <authorList>
            <person name="Yoshida I."/>
            <person name="Hosoyama A."/>
            <person name="Tsuchikane K."/>
            <person name="Katsumata H."/>
            <person name="Yamazaki S."/>
            <person name="Fujita N."/>
        </authorList>
    </citation>
    <scope>NUCLEOTIDE SEQUENCE [LARGE SCALE GENOMIC DNA]</scope>
    <source>
        <strain evidence="7">NBRC 100426</strain>
    </source>
</reference>
<evidence type="ECO:0000256" key="2">
    <source>
        <dbReference type="ARBA" id="ARBA00022692"/>
    </source>
</evidence>
<dbReference type="RefSeq" id="WP_007236838.1">
    <property type="nucleotide sequence ID" value="NZ_BAFB01000012.1"/>
</dbReference>
<evidence type="ECO:0000256" key="4">
    <source>
        <dbReference type="ARBA" id="ARBA00023136"/>
    </source>
</evidence>
<dbReference type="EMBL" id="BAFB01000012">
    <property type="protein sequence ID" value="GAB32572.1"/>
    <property type="molecule type" value="Genomic_DNA"/>
</dbReference>
<evidence type="ECO:0000313" key="8">
    <source>
        <dbReference type="Proteomes" id="UP000005038"/>
    </source>
</evidence>
<evidence type="ECO:0000259" key="6">
    <source>
        <dbReference type="Pfam" id="PF02656"/>
    </source>
</evidence>
<proteinExistence type="predicted"/>
<keyword evidence="2 5" id="KW-0812">Transmembrane</keyword>
<protein>
    <recommendedName>
        <fullName evidence="6">DUF202 domain-containing protein</fullName>
    </recommendedName>
</protein>
<evidence type="ECO:0000313" key="7">
    <source>
        <dbReference type="EMBL" id="GAB32572.1"/>
    </source>
</evidence>
<feature type="transmembrane region" description="Helical" evidence="5">
    <location>
        <begin position="83"/>
        <end position="105"/>
    </location>
</feature>
<evidence type="ECO:0000256" key="1">
    <source>
        <dbReference type="ARBA" id="ARBA00004127"/>
    </source>
</evidence>
<accession>H5TGG4</accession>
<feature type="domain" description="DUF202" evidence="6">
    <location>
        <begin position="10"/>
        <end position="70"/>
    </location>
</feature>
<sequence length="106" mass="11073">MTTQSPWPADPGLAVERTALAWRRTTLTAVVTVFLLAHAAVVRAPVAAAFCVAAAAACVVVLAFICFRRSRVLMQRISAPTHFHLATITALVAVACTCTAIVAVVG</sequence>
<comment type="caution">
    <text evidence="7">The sequence shown here is derived from an EMBL/GenBank/DDBJ whole genome shotgun (WGS) entry which is preliminary data.</text>
</comment>
<name>H5TGG4_GORO1</name>
<feature type="transmembrane region" description="Helical" evidence="5">
    <location>
        <begin position="47"/>
        <end position="67"/>
    </location>
</feature>
<gene>
    <name evidence="7" type="ORF">GOOTI_012_00310</name>
</gene>
<dbReference type="STRING" id="1108044.GOOTI_012_00310"/>
<keyword evidence="3 5" id="KW-1133">Transmembrane helix</keyword>
<keyword evidence="8" id="KW-1185">Reference proteome</keyword>
<dbReference type="Proteomes" id="UP000005038">
    <property type="component" value="Unassembled WGS sequence"/>
</dbReference>